<proteinExistence type="inferred from homology"/>
<dbReference type="InterPro" id="IPR036291">
    <property type="entry name" value="NAD(P)-bd_dom_sf"/>
</dbReference>
<dbReference type="GO" id="GO:0005737">
    <property type="term" value="C:cytoplasm"/>
    <property type="evidence" value="ECO:0007669"/>
    <property type="project" value="TreeGrafter"/>
</dbReference>
<feature type="compositionally biased region" description="Basic and acidic residues" evidence="4">
    <location>
        <begin position="296"/>
        <end position="309"/>
    </location>
</feature>
<dbReference type="EMBL" id="ML977560">
    <property type="protein sequence ID" value="KAF2006274.1"/>
    <property type="molecule type" value="Genomic_DNA"/>
</dbReference>
<gene>
    <name evidence="5" type="ORF">P154DRAFT_615599</name>
</gene>
<organism evidence="5 6">
    <name type="scientific">Amniculicola lignicola CBS 123094</name>
    <dbReference type="NCBI Taxonomy" id="1392246"/>
    <lineage>
        <taxon>Eukaryota</taxon>
        <taxon>Fungi</taxon>
        <taxon>Dikarya</taxon>
        <taxon>Ascomycota</taxon>
        <taxon>Pezizomycotina</taxon>
        <taxon>Dothideomycetes</taxon>
        <taxon>Pleosporomycetidae</taxon>
        <taxon>Pleosporales</taxon>
        <taxon>Amniculicolaceae</taxon>
        <taxon>Amniculicola</taxon>
    </lineage>
</organism>
<dbReference type="PANTHER" id="PTHR44229:SF4">
    <property type="entry name" value="15-HYDROXYPROSTAGLANDIN DEHYDROGENASE [NAD(+)]"/>
    <property type="match status" value="1"/>
</dbReference>
<dbReference type="OrthoDB" id="37659at2759"/>
<evidence type="ECO:0000313" key="5">
    <source>
        <dbReference type="EMBL" id="KAF2006274.1"/>
    </source>
</evidence>
<protein>
    <submittedName>
        <fullName evidence="5">NAD(P)-binding protein</fullName>
    </submittedName>
</protein>
<dbReference type="InterPro" id="IPR020904">
    <property type="entry name" value="Sc_DH/Rdtase_CS"/>
</dbReference>
<dbReference type="GO" id="GO:0016616">
    <property type="term" value="F:oxidoreductase activity, acting on the CH-OH group of donors, NAD or NADP as acceptor"/>
    <property type="evidence" value="ECO:0007669"/>
    <property type="project" value="TreeGrafter"/>
</dbReference>
<dbReference type="InterPro" id="IPR002347">
    <property type="entry name" value="SDR_fam"/>
</dbReference>
<sequence length="315" mass="34714">MARKSAFITGGASGMGLAVAEALSKRGDWDLHLVDMNAEGGKKAASSLPNAHFHKTNVTSYESLSSAFEAAFTTSGRIDFVYANAGIVERDNFYEVYDLEKAPPEPNQLSIDINYKAVVNTCYLALHYFRKTKAKVIDPMDGKGAALIMTASCGGLYPSEFCPMYSGSKAAVIQFNRAISYSYHLSNIRTYATCPGTIQTGLLSGEEWKSFPSQYFTPMSTLVTAVVALVEGGDLTDSKGKKVEEKAAYGLTVEVNGDNYYFRDPVPFCDENMEKMMKHTSMEVQLARIEKGKKEQEQEQMVEHKENILDKGIQT</sequence>
<evidence type="ECO:0000256" key="1">
    <source>
        <dbReference type="ARBA" id="ARBA00006484"/>
    </source>
</evidence>
<dbReference type="PROSITE" id="PS00061">
    <property type="entry name" value="ADH_SHORT"/>
    <property type="match status" value="1"/>
</dbReference>
<dbReference type="PRINTS" id="PR00081">
    <property type="entry name" value="GDHRDH"/>
</dbReference>
<keyword evidence="2" id="KW-0521">NADP</keyword>
<dbReference type="SUPFAM" id="SSF51735">
    <property type="entry name" value="NAD(P)-binding Rossmann-fold domains"/>
    <property type="match status" value="1"/>
</dbReference>
<keyword evidence="3" id="KW-0560">Oxidoreductase</keyword>
<evidence type="ECO:0000256" key="4">
    <source>
        <dbReference type="SAM" id="MobiDB-lite"/>
    </source>
</evidence>
<name>A0A6A5WZ45_9PLEO</name>
<evidence type="ECO:0000256" key="3">
    <source>
        <dbReference type="ARBA" id="ARBA00023002"/>
    </source>
</evidence>
<dbReference type="Pfam" id="PF00106">
    <property type="entry name" value="adh_short"/>
    <property type="match status" value="1"/>
</dbReference>
<dbReference type="AlphaFoldDB" id="A0A6A5WZ45"/>
<keyword evidence="6" id="KW-1185">Reference proteome</keyword>
<reference evidence="5" key="1">
    <citation type="journal article" date="2020" name="Stud. Mycol.">
        <title>101 Dothideomycetes genomes: a test case for predicting lifestyles and emergence of pathogens.</title>
        <authorList>
            <person name="Haridas S."/>
            <person name="Albert R."/>
            <person name="Binder M."/>
            <person name="Bloem J."/>
            <person name="Labutti K."/>
            <person name="Salamov A."/>
            <person name="Andreopoulos B."/>
            <person name="Baker S."/>
            <person name="Barry K."/>
            <person name="Bills G."/>
            <person name="Bluhm B."/>
            <person name="Cannon C."/>
            <person name="Castanera R."/>
            <person name="Culley D."/>
            <person name="Daum C."/>
            <person name="Ezra D."/>
            <person name="Gonzalez J."/>
            <person name="Henrissat B."/>
            <person name="Kuo A."/>
            <person name="Liang C."/>
            <person name="Lipzen A."/>
            <person name="Lutzoni F."/>
            <person name="Magnuson J."/>
            <person name="Mondo S."/>
            <person name="Nolan M."/>
            <person name="Ohm R."/>
            <person name="Pangilinan J."/>
            <person name="Park H.-J."/>
            <person name="Ramirez L."/>
            <person name="Alfaro M."/>
            <person name="Sun H."/>
            <person name="Tritt A."/>
            <person name="Yoshinaga Y."/>
            <person name="Zwiers L.-H."/>
            <person name="Turgeon B."/>
            <person name="Goodwin S."/>
            <person name="Spatafora J."/>
            <person name="Crous P."/>
            <person name="Grigoriev I."/>
        </authorList>
    </citation>
    <scope>NUCLEOTIDE SEQUENCE</scope>
    <source>
        <strain evidence="5">CBS 123094</strain>
    </source>
</reference>
<evidence type="ECO:0000256" key="2">
    <source>
        <dbReference type="ARBA" id="ARBA00022857"/>
    </source>
</evidence>
<accession>A0A6A5WZ45</accession>
<dbReference type="Gene3D" id="3.40.50.720">
    <property type="entry name" value="NAD(P)-binding Rossmann-like Domain"/>
    <property type="match status" value="1"/>
</dbReference>
<feature type="region of interest" description="Disordered" evidence="4">
    <location>
        <begin position="296"/>
        <end position="315"/>
    </location>
</feature>
<comment type="similarity">
    <text evidence="1">Belongs to the short-chain dehydrogenases/reductases (SDR) family.</text>
</comment>
<dbReference type="Proteomes" id="UP000799779">
    <property type="component" value="Unassembled WGS sequence"/>
</dbReference>
<dbReference type="PANTHER" id="PTHR44229">
    <property type="entry name" value="15-HYDROXYPROSTAGLANDIN DEHYDROGENASE [NAD(+)]"/>
    <property type="match status" value="1"/>
</dbReference>
<evidence type="ECO:0000313" key="6">
    <source>
        <dbReference type="Proteomes" id="UP000799779"/>
    </source>
</evidence>